<dbReference type="SUPFAM" id="SSF53335">
    <property type="entry name" value="S-adenosyl-L-methionine-dependent methyltransferases"/>
    <property type="match status" value="1"/>
</dbReference>
<keyword evidence="8" id="KW-0949">S-adenosyl-L-methionine</keyword>
<name>A0ABX8TXY2_9ACTN</name>
<evidence type="ECO:0000256" key="11">
    <source>
        <dbReference type="ARBA" id="ARBA00031350"/>
    </source>
</evidence>
<dbReference type="InterPro" id="IPR029063">
    <property type="entry name" value="SAM-dependent_MTases_sf"/>
</dbReference>
<dbReference type="PANTHER" id="PTHR11579:SF0">
    <property type="entry name" value="PROTEIN-L-ISOASPARTATE(D-ASPARTATE) O-METHYLTRANSFERASE"/>
    <property type="match status" value="1"/>
</dbReference>
<keyword evidence="7 12" id="KW-0808">Transferase</keyword>
<evidence type="ECO:0000256" key="3">
    <source>
        <dbReference type="ARBA" id="ARBA00011890"/>
    </source>
</evidence>
<dbReference type="InterPro" id="IPR000682">
    <property type="entry name" value="PCMT"/>
</dbReference>
<accession>A0ABX8TXY2</accession>
<dbReference type="EC" id="2.1.1.77" evidence="3"/>
<proteinExistence type="inferred from homology"/>
<dbReference type="GO" id="GO:0004719">
    <property type="term" value="F:protein-L-isoaspartate (D-aspartate) O-methyltransferase activity"/>
    <property type="evidence" value="ECO:0007669"/>
    <property type="project" value="UniProtKB-EC"/>
</dbReference>
<evidence type="ECO:0000256" key="8">
    <source>
        <dbReference type="ARBA" id="ARBA00022691"/>
    </source>
</evidence>
<dbReference type="Proteomes" id="UP000824681">
    <property type="component" value="Chromosome"/>
</dbReference>
<evidence type="ECO:0000256" key="1">
    <source>
        <dbReference type="ARBA" id="ARBA00004496"/>
    </source>
</evidence>
<evidence type="ECO:0000256" key="2">
    <source>
        <dbReference type="ARBA" id="ARBA00005369"/>
    </source>
</evidence>
<dbReference type="RefSeq" id="WP_020546588.1">
    <property type="nucleotide sequence ID" value="NZ_CP068985.1"/>
</dbReference>
<evidence type="ECO:0000256" key="9">
    <source>
        <dbReference type="ARBA" id="ARBA00030757"/>
    </source>
</evidence>
<evidence type="ECO:0000256" key="7">
    <source>
        <dbReference type="ARBA" id="ARBA00022679"/>
    </source>
</evidence>
<keyword evidence="13" id="KW-1185">Reference proteome</keyword>
<sequence length="383" mass="40945">MATQTTWRTSAARLAAEVAPAGSRWRGPVASTPRHLFVPRWWDTPPGVGYGQWELHDGPSDDESWFAAAYRDQTLITRVAGGHADHAASGALTSGRPTSSGTLPGLVVRMLRHGEIHEGVRVLDVGTGTGYSAALLARALGDGLVTSIDVDPYLVEAAAARLDAAGLRPEVVACDATGPLPGQYDRIVSMVAVRPIPPSWLAALRPGGRLVTVIAGTSLIVTATKTADGAAAGHVARDWAMFMPTRSGADYPPALGDLAKDQDGERISRGRYPVVDAGSSWELRSMLEVMTSGGIEHHFEESEDGRRTAWLAHADGSWARAGAYGSELPEVHQAGPRRLWDLLDDIREHWLLNGALPLYGARAFVWPDGAVGLARGGWRRVIR</sequence>
<gene>
    <name evidence="12" type="primary">pcm1</name>
    <name evidence="12" type="ORF">Nocox_08515</name>
</gene>
<dbReference type="PANTHER" id="PTHR11579">
    <property type="entry name" value="PROTEIN-L-ISOASPARTATE O-METHYLTRANSFERASE"/>
    <property type="match status" value="1"/>
</dbReference>
<keyword evidence="5" id="KW-0963">Cytoplasm</keyword>
<organism evidence="12 13">
    <name type="scientific">Nonomuraea coxensis DSM 45129</name>
    <dbReference type="NCBI Taxonomy" id="1122611"/>
    <lineage>
        <taxon>Bacteria</taxon>
        <taxon>Bacillati</taxon>
        <taxon>Actinomycetota</taxon>
        <taxon>Actinomycetes</taxon>
        <taxon>Streptosporangiales</taxon>
        <taxon>Streptosporangiaceae</taxon>
        <taxon>Nonomuraea</taxon>
    </lineage>
</organism>
<dbReference type="CDD" id="cd02440">
    <property type="entry name" value="AdoMet_MTases"/>
    <property type="match status" value="1"/>
</dbReference>
<dbReference type="Pfam" id="PF01135">
    <property type="entry name" value="PCMT"/>
    <property type="match status" value="1"/>
</dbReference>
<dbReference type="EMBL" id="CP068985">
    <property type="protein sequence ID" value="QYC39327.1"/>
    <property type="molecule type" value="Genomic_DNA"/>
</dbReference>
<evidence type="ECO:0000313" key="12">
    <source>
        <dbReference type="EMBL" id="QYC39327.1"/>
    </source>
</evidence>
<protein>
    <recommendedName>
        <fullName evidence="4">Protein-L-isoaspartate O-methyltransferase</fullName>
        <ecNumber evidence="3">2.1.1.77</ecNumber>
    </recommendedName>
    <alternativeName>
        <fullName evidence="11">L-isoaspartyl protein carboxyl methyltransferase</fullName>
    </alternativeName>
    <alternativeName>
        <fullName evidence="9">Protein L-isoaspartyl methyltransferase</fullName>
    </alternativeName>
    <alternativeName>
        <fullName evidence="10">Protein-beta-aspartate methyltransferase</fullName>
    </alternativeName>
</protein>
<comment type="similarity">
    <text evidence="2">Belongs to the methyltransferase superfamily. L-isoaspartyl/D-aspartyl protein methyltransferase family.</text>
</comment>
<comment type="subcellular location">
    <subcellularLocation>
        <location evidence="1">Cytoplasm</location>
    </subcellularLocation>
</comment>
<evidence type="ECO:0000256" key="4">
    <source>
        <dbReference type="ARBA" id="ARBA00013346"/>
    </source>
</evidence>
<keyword evidence="6 12" id="KW-0489">Methyltransferase</keyword>
<evidence type="ECO:0000256" key="10">
    <source>
        <dbReference type="ARBA" id="ARBA00031323"/>
    </source>
</evidence>
<evidence type="ECO:0000256" key="5">
    <source>
        <dbReference type="ARBA" id="ARBA00022490"/>
    </source>
</evidence>
<evidence type="ECO:0000313" key="13">
    <source>
        <dbReference type="Proteomes" id="UP000824681"/>
    </source>
</evidence>
<evidence type="ECO:0000256" key="6">
    <source>
        <dbReference type="ARBA" id="ARBA00022603"/>
    </source>
</evidence>
<dbReference type="Gene3D" id="3.40.50.150">
    <property type="entry name" value="Vaccinia Virus protein VP39"/>
    <property type="match status" value="1"/>
</dbReference>
<dbReference type="GO" id="GO:0032259">
    <property type="term" value="P:methylation"/>
    <property type="evidence" value="ECO:0007669"/>
    <property type="project" value="UniProtKB-KW"/>
</dbReference>
<reference evidence="12 13" key="1">
    <citation type="journal article" date="2021" name="ACS Chem. Biol.">
        <title>Genomic-Led Discovery of a Novel Glycopeptide Antibiotic by Nonomuraea coxensis DSM 45129.</title>
        <authorList>
            <person name="Yushchuk O."/>
            <person name="Vior N.M."/>
            <person name="Andreo-Vidal A."/>
            <person name="Berini F."/>
            <person name="Ruckert C."/>
            <person name="Busche T."/>
            <person name="Binda E."/>
            <person name="Kalinowski J."/>
            <person name="Truman A.W."/>
            <person name="Marinelli F."/>
        </authorList>
    </citation>
    <scope>NUCLEOTIDE SEQUENCE [LARGE SCALE GENOMIC DNA]</scope>
    <source>
        <strain evidence="12 13">DSM 45129</strain>
    </source>
</reference>